<sequence>MKLMQFLMGLDDAYMQIRSSILSRETLHDVRSAYAIISSEESHTVASGNFQSSSNGFSNEQMATLIFLIKENSINGKGVHANMAGATQHMTYTDKNLVNVIDVSYLKIKVSHPNGTGVFITKIGNMPLTDYLTLYDILVVPEYCVSLMSVHKVARDSKLIVAFDEINCYVLNQDLRTGKILGTGKHISRLYYFDENQGIGLESSKINNVCFLSKQTWHCRLGHPVDQVLEVLKPTLSFENKEFDLVCDVFQRAKRTREPFPLSDHVSIELGELVYLDLWGPYKVTIRDRLSLNGTLRSLGVTMVLNLLINNLMLSVNQTGGIPLYMWTDCILTTTYLINRLPTFVLNRKSPYDLVYNKPHSLKHLTSFGCLAYAPIFNSHDKFGSRDVKFFEDIFPFKQNVSSTIDNSVQDVNHLNFFNTNTLDDLPDILNDEEIRNPSPKRHGTPPSHSGSPSAPSNENDDGHFQGADASAIESERYADLEENIVNSEGDDLQYHLQEGINQVNDNVDARNAEKDALYRSNTWELADLLIGRKAIGFKLLSHPAKSGNTRLVKKVRGTVEASESFRGKLVKTIGEEASCCRTSCIYRGEEDQLFSIRSSSESKMACAKRGLDRVLVAEFIDGEQFVTEEIIEEVRIKASQCEEGCFKAIEGNAKEY</sequence>
<dbReference type="PANTHER" id="PTHR42648">
    <property type="entry name" value="TRANSPOSASE, PUTATIVE-RELATED"/>
    <property type="match status" value="1"/>
</dbReference>
<reference evidence="2" key="2">
    <citation type="submission" date="2022-01" db="EMBL/GenBank/DDBJ databases">
        <authorList>
            <person name="Yamashiro T."/>
            <person name="Shiraishi A."/>
            <person name="Satake H."/>
            <person name="Nakayama K."/>
        </authorList>
    </citation>
    <scope>NUCLEOTIDE SEQUENCE</scope>
</reference>
<protein>
    <submittedName>
        <fullName evidence="2">Ribonuclease H-like domain-containing protein</fullName>
    </submittedName>
</protein>
<dbReference type="Proteomes" id="UP001151760">
    <property type="component" value="Unassembled WGS sequence"/>
</dbReference>
<feature type="compositionally biased region" description="Low complexity" evidence="1">
    <location>
        <begin position="446"/>
        <end position="457"/>
    </location>
</feature>
<organism evidence="2 3">
    <name type="scientific">Tanacetum coccineum</name>
    <dbReference type="NCBI Taxonomy" id="301880"/>
    <lineage>
        <taxon>Eukaryota</taxon>
        <taxon>Viridiplantae</taxon>
        <taxon>Streptophyta</taxon>
        <taxon>Embryophyta</taxon>
        <taxon>Tracheophyta</taxon>
        <taxon>Spermatophyta</taxon>
        <taxon>Magnoliopsida</taxon>
        <taxon>eudicotyledons</taxon>
        <taxon>Gunneridae</taxon>
        <taxon>Pentapetalae</taxon>
        <taxon>asterids</taxon>
        <taxon>campanulids</taxon>
        <taxon>Asterales</taxon>
        <taxon>Asteraceae</taxon>
        <taxon>Asteroideae</taxon>
        <taxon>Anthemideae</taxon>
        <taxon>Anthemidinae</taxon>
        <taxon>Tanacetum</taxon>
    </lineage>
</organism>
<evidence type="ECO:0000256" key="1">
    <source>
        <dbReference type="SAM" id="MobiDB-lite"/>
    </source>
</evidence>
<reference evidence="2" key="1">
    <citation type="journal article" date="2022" name="Int. J. Mol. Sci.">
        <title>Draft Genome of Tanacetum Coccineum: Genomic Comparison of Closely Related Tanacetum-Family Plants.</title>
        <authorList>
            <person name="Yamashiro T."/>
            <person name="Shiraishi A."/>
            <person name="Nakayama K."/>
            <person name="Satake H."/>
        </authorList>
    </citation>
    <scope>NUCLEOTIDE SEQUENCE</scope>
</reference>
<name>A0ABQ4ZH82_9ASTR</name>
<comment type="caution">
    <text evidence="2">The sequence shown here is derived from an EMBL/GenBank/DDBJ whole genome shotgun (WGS) entry which is preliminary data.</text>
</comment>
<gene>
    <name evidence="2" type="ORF">Tco_0770829</name>
</gene>
<proteinExistence type="predicted"/>
<accession>A0ABQ4ZH82</accession>
<dbReference type="InterPro" id="IPR039537">
    <property type="entry name" value="Retrotran_Ty1/copia-like"/>
</dbReference>
<evidence type="ECO:0000313" key="2">
    <source>
        <dbReference type="EMBL" id="GJS88193.1"/>
    </source>
</evidence>
<keyword evidence="3" id="KW-1185">Reference proteome</keyword>
<evidence type="ECO:0000313" key="3">
    <source>
        <dbReference type="Proteomes" id="UP001151760"/>
    </source>
</evidence>
<feature type="region of interest" description="Disordered" evidence="1">
    <location>
        <begin position="430"/>
        <end position="466"/>
    </location>
</feature>
<dbReference type="EMBL" id="BQNB010011255">
    <property type="protein sequence ID" value="GJS88193.1"/>
    <property type="molecule type" value="Genomic_DNA"/>
</dbReference>
<dbReference type="PANTHER" id="PTHR42648:SF31">
    <property type="entry name" value="RNA-DIRECTED DNA POLYMERASE"/>
    <property type="match status" value="1"/>
</dbReference>